<evidence type="ECO:0000313" key="3">
    <source>
        <dbReference type="EMBL" id="KAG5478429.1"/>
    </source>
</evidence>
<feature type="coiled-coil region" evidence="1">
    <location>
        <begin position="572"/>
        <end position="635"/>
    </location>
</feature>
<protein>
    <submittedName>
        <fullName evidence="3">Uncharacterized protein</fullName>
    </submittedName>
</protein>
<dbReference type="RefSeq" id="XP_067063090.1">
    <property type="nucleotide sequence ID" value="XM_067206643.1"/>
</dbReference>
<reference evidence="4" key="1">
    <citation type="journal article" date="2021" name="Microbiol. Resour. Announc.">
        <title>LGAAP: Leishmaniinae Genome Assembly and Annotation Pipeline.</title>
        <authorList>
            <person name="Almutairi H."/>
            <person name="Urbaniak M.D."/>
            <person name="Bates M.D."/>
            <person name="Jariyapan N."/>
            <person name="Kwakye-Nuako G."/>
            <person name="Thomaz-Soccol V."/>
            <person name="Al-Salem W.S."/>
            <person name="Dillon R.J."/>
            <person name="Bates P.A."/>
            <person name="Gatherer D."/>
        </authorList>
    </citation>
    <scope>NUCLEOTIDE SEQUENCE [LARGE SCALE GENOMIC DNA]</scope>
</reference>
<feature type="region of interest" description="Disordered" evidence="2">
    <location>
        <begin position="100"/>
        <end position="120"/>
    </location>
</feature>
<comment type="caution">
    <text evidence="3">The sequence shown here is derived from an EMBL/GenBank/DDBJ whole genome shotgun (WGS) entry which is preliminary data.</text>
</comment>
<name>A0A836KJU6_9TRYP</name>
<dbReference type="GeneID" id="92360577"/>
<proteinExistence type="predicted"/>
<feature type="coiled-coil region" evidence="1">
    <location>
        <begin position="1093"/>
        <end position="1142"/>
    </location>
</feature>
<sequence>MDATWQSSIDRTLRSTEATLEQLQSRRVSYDRAKRKVDDYLGASPNYRDSEPTLDMLDQDWSLPPPLPQHLRYRAARVIGSSPPVPITLDHATPARRPRVLSSTAGVSDSRPAGPSSSPLQLVNAQVRGALLELELEKAKRADSVRELAYRTTAELAEVRSLITQLQAENGALKKSVRALEGRLGFEVDSHGLHKSAVNGVAIAAEGASHLVSSGEVTRPPRAATLPFAVANSGFSFAHDASMVAGASASLVARVEALEAGLARQQQQTEDRQTRVTNLLRELVKTEVGSEMSQVRALAREAARDSAGDLLKLRLSALQSSTEADLQKALRAASASETMAQHAQQQCRESEQRLSSHMHKLQAEFSEWQRAHSGDASGSAAFSASVSSQQGQERMVTVERRVDEQLRGMQSQLQQYRADAEAQVDRLTQQHKALSSVVQGKAEAAVLLAVQEHLEVQQRGGSSEWMSHDQVASLLRTQLQPLQDELRKTQAMAQETVDNAEACRRQTAMRIAAIEANTEKADAARAQQELQWQSCARDVQQVRMDMTGVQSCIAEVVRQARVEMADVWDAKAQLLEERTQQAHRERQQHTDAQLRQLEHILTEQQEAQQRARVTGESAEERLRRTEAALAMVEATLARSVEDVRAKYEALQAAMQQTCVLTVARVQQDVEAVQRKLQAMEEDRARLSNSWTHHLAEAKQYHEERVRHTREVLEQRLAHHKELYEELRTQQALQRRAAEEQHQQLMDRVRHVQQQLMVSSVVAPAPVREQPAEAESTHALATAASATTASTSVSEEYQRSLQLLANRLQDLDERIEAVEGSCANVPLTIADATATISKRLEGLQDRVEAEADDWRRRHDELERDTELQLGALSRRCSETAASIDAQSACIARRVEESLSPLQLVTHFSADESCLRQLALRLRDHLELTPENTTAVADVQAHLEALAKALEAVQASMQEAQREIAVLTEVRLADQAPAAAPSSSPEATTAREEMLNAIRSLQAALEEQRERQDDLEKGLRQLTAQQLATVTTELAEVKRVTDSVPLELARLADQYNAFQSVQRQQLPTLQKYVQDVVEMVQSSQLAQMDPVQLRLRAVEDRHKHLQVRLEEVNATHDVDAAQRAQDLQKKLDQQQQVQKAVEGQLEVLRGDVAATRAEVGSLAERMAAAEQAREHVSGMVTTLQSALSPTNTNEVAAANAEALMAPDAAAQRSAVEEHMRGTADHLSFPGTAVAELHMYIREMDERLTQLEEQTHDSVSVTADMLGAFRDQLQNVVGRFAAAAAQLTGQAEVGGTKETDARDDAAKAGALAATGAASSTQPPIHSLEDVFVFLLHRLYQLHHALRQLQSNTVDTLEILEQHEESVASLPTLQRAVDVMAATLLPLAGRLGVDTGAVCSISAQQQHDGHHYVSLFPPSRSSSSSRISGSEKEGVSQGFTA</sequence>
<reference evidence="4" key="2">
    <citation type="journal article" date="2021" name="Sci. Data">
        <title>Chromosome-scale genome sequencing, assembly and annotation of six genomes from subfamily Leishmaniinae.</title>
        <authorList>
            <person name="Almutairi H."/>
            <person name="Urbaniak M.D."/>
            <person name="Bates M.D."/>
            <person name="Jariyapan N."/>
            <person name="Kwakye-Nuako G."/>
            <person name="Thomaz Soccol V."/>
            <person name="Al-Salem W.S."/>
            <person name="Dillon R.J."/>
            <person name="Bates P.A."/>
            <person name="Gatherer D."/>
        </authorList>
    </citation>
    <scope>NUCLEOTIDE SEQUENCE [LARGE SCALE GENOMIC DNA]</scope>
</reference>
<feature type="coiled-coil region" evidence="1">
    <location>
        <begin position="941"/>
        <end position="1023"/>
    </location>
</feature>
<evidence type="ECO:0000313" key="4">
    <source>
        <dbReference type="Proteomes" id="UP000674143"/>
    </source>
</evidence>
<keyword evidence="1" id="KW-0175">Coiled coil</keyword>
<feature type="coiled-coil region" evidence="1">
    <location>
        <begin position="793"/>
        <end position="863"/>
    </location>
</feature>
<dbReference type="SMR" id="A0A836KJU6"/>
<feature type="compositionally biased region" description="Low complexity" evidence="2">
    <location>
        <begin position="1415"/>
        <end position="1424"/>
    </location>
</feature>
<dbReference type="EMBL" id="JAFHLR010000023">
    <property type="protein sequence ID" value="KAG5478429.1"/>
    <property type="molecule type" value="Genomic_DNA"/>
</dbReference>
<dbReference type="Proteomes" id="UP000674143">
    <property type="component" value="Unassembled WGS sequence"/>
</dbReference>
<feature type="coiled-coil region" evidence="1">
    <location>
        <begin position="662"/>
        <end position="754"/>
    </location>
</feature>
<evidence type="ECO:0000256" key="1">
    <source>
        <dbReference type="SAM" id="Coils"/>
    </source>
</evidence>
<organism evidence="3 4">
    <name type="scientific">Leishmania orientalis</name>
    <dbReference type="NCBI Taxonomy" id="2249476"/>
    <lineage>
        <taxon>Eukaryota</taxon>
        <taxon>Discoba</taxon>
        <taxon>Euglenozoa</taxon>
        <taxon>Kinetoplastea</taxon>
        <taxon>Metakinetoplastina</taxon>
        <taxon>Trypanosomatida</taxon>
        <taxon>Trypanosomatidae</taxon>
        <taxon>Leishmaniinae</taxon>
        <taxon>Leishmania</taxon>
    </lineage>
</organism>
<dbReference type="KEGG" id="loi:92360577"/>
<feature type="region of interest" description="Disordered" evidence="2">
    <location>
        <begin position="1408"/>
        <end position="1437"/>
    </location>
</feature>
<accession>A0A836KJU6</accession>
<gene>
    <name evidence="3" type="ORF">LSCM4_04662</name>
</gene>
<evidence type="ECO:0000256" key="2">
    <source>
        <dbReference type="SAM" id="MobiDB-lite"/>
    </source>
</evidence>
<feature type="coiled-coil region" evidence="1">
    <location>
        <begin position="399"/>
        <end position="437"/>
    </location>
</feature>
<keyword evidence="4" id="KW-1185">Reference proteome</keyword>